<proteinExistence type="predicted"/>
<keyword evidence="1" id="KW-1133">Transmembrane helix</keyword>
<evidence type="ECO:0000313" key="2">
    <source>
        <dbReference type="EMBL" id="CAD8106555.1"/>
    </source>
</evidence>
<gene>
    <name evidence="2" type="ORF">PSON_ATCC_30995.1.T0870041</name>
</gene>
<name>A0A8S1PTK4_9CILI</name>
<dbReference type="AlphaFoldDB" id="A0A8S1PTK4"/>
<sequence>MMKYLRNPMHQLNNQYKIILALKEQFDEYFLMEDKDFKDKIIGIQLYSLYFISNQYRKSDSNFKNKLQNTKNLYLSLMILKMNLQQILQIWLVYLIKKNQFLRKFKIECYF</sequence>
<organism evidence="2 3">
    <name type="scientific">Paramecium sonneborni</name>
    <dbReference type="NCBI Taxonomy" id="65129"/>
    <lineage>
        <taxon>Eukaryota</taxon>
        <taxon>Sar</taxon>
        <taxon>Alveolata</taxon>
        <taxon>Ciliophora</taxon>
        <taxon>Intramacronucleata</taxon>
        <taxon>Oligohymenophorea</taxon>
        <taxon>Peniculida</taxon>
        <taxon>Parameciidae</taxon>
        <taxon>Paramecium</taxon>
    </lineage>
</organism>
<feature type="transmembrane region" description="Helical" evidence="1">
    <location>
        <begin position="73"/>
        <end position="96"/>
    </location>
</feature>
<comment type="caution">
    <text evidence="2">The sequence shown here is derived from an EMBL/GenBank/DDBJ whole genome shotgun (WGS) entry which is preliminary data.</text>
</comment>
<evidence type="ECO:0000256" key="1">
    <source>
        <dbReference type="SAM" id="Phobius"/>
    </source>
</evidence>
<dbReference type="Proteomes" id="UP000692954">
    <property type="component" value="Unassembled WGS sequence"/>
</dbReference>
<keyword evidence="1" id="KW-0472">Membrane</keyword>
<dbReference type="EMBL" id="CAJJDN010000087">
    <property type="protein sequence ID" value="CAD8106555.1"/>
    <property type="molecule type" value="Genomic_DNA"/>
</dbReference>
<evidence type="ECO:0000313" key="3">
    <source>
        <dbReference type="Proteomes" id="UP000692954"/>
    </source>
</evidence>
<accession>A0A8S1PTK4</accession>
<keyword evidence="3" id="KW-1185">Reference proteome</keyword>
<protein>
    <recommendedName>
        <fullName evidence="4">Transmembrane protein</fullName>
    </recommendedName>
</protein>
<reference evidence="2" key="1">
    <citation type="submission" date="2021-01" db="EMBL/GenBank/DDBJ databases">
        <authorList>
            <consortium name="Genoscope - CEA"/>
            <person name="William W."/>
        </authorList>
    </citation>
    <scope>NUCLEOTIDE SEQUENCE</scope>
</reference>
<keyword evidence="1" id="KW-0812">Transmembrane</keyword>
<evidence type="ECO:0008006" key="4">
    <source>
        <dbReference type="Google" id="ProtNLM"/>
    </source>
</evidence>